<dbReference type="OrthoDB" id="2284823at2759"/>
<proteinExistence type="predicted"/>
<dbReference type="Proteomes" id="UP000077315">
    <property type="component" value="Unassembled WGS sequence"/>
</dbReference>
<dbReference type="EMBL" id="KV440971">
    <property type="protein sequence ID" value="OAD81417.1"/>
    <property type="molecule type" value="Genomic_DNA"/>
</dbReference>
<evidence type="ECO:0000313" key="1">
    <source>
        <dbReference type="EMBL" id="OAD81417.1"/>
    </source>
</evidence>
<accession>A0A167RDL6</accession>
<dbReference type="VEuPathDB" id="FungiDB:PHYBLDRAFT_71337"/>
<gene>
    <name evidence="1" type="ORF">PHYBLDRAFT_71337</name>
</gene>
<keyword evidence="2" id="KW-1185">Reference proteome</keyword>
<protein>
    <submittedName>
        <fullName evidence="1">Uncharacterized protein</fullName>
    </submittedName>
</protein>
<name>A0A167RDL6_PHYB8</name>
<dbReference type="STRING" id="763407.A0A167RDL6"/>
<reference evidence="2" key="1">
    <citation type="submission" date="2015-06" db="EMBL/GenBank/DDBJ databases">
        <title>Expansion of signal transduction pathways in fungi by whole-genome duplication.</title>
        <authorList>
            <consortium name="DOE Joint Genome Institute"/>
            <person name="Corrochano L.M."/>
            <person name="Kuo A."/>
            <person name="Marcet-Houben M."/>
            <person name="Polaino S."/>
            <person name="Salamov A."/>
            <person name="Villalobos J.M."/>
            <person name="Alvarez M.I."/>
            <person name="Avalos J."/>
            <person name="Benito E.P."/>
            <person name="Benoit I."/>
            <person name="Burger G."/>
            <person name="Camino L.P."/>
            <person name="Canovas D."/>
            <person name="Cerda-Olmedo E."/>
            <person name="Cheng J.-F."/>
            <person name="Dominguez A."/>
            <person name="Elias M."/>
            <person name="Eslava A.P."/>
            <person name="Glaser F."/>
            <person name="Grimwood J."/>
            <person name="Gutierrez G."/>
            <person name="Heitman J."/>
            <person name="Henrissat B."/>
            <person name="Iturriaga E.A."/>
            <person name="Lang B.F."/>
            <person name="Lavin J.L."/>
            <person name="Lee S."/>
            <person name="Li W."/>
            <person name="Lindquist E."/>
            <person name="Lopez-Garcia S."/>
            <person name="Luque E.M."/>
            <person name="Marcos A.T."/>
            <person name="Martin J."/>
            <person name="McCluskey K."/>
            <person name="Medina H.R."/>
            <person name="Miralles-Duran A."/>
            <person name="Miyazaki A."/>
            <person name="Munoz-Torres E."/>
            <person name="Oguiza J.A."/>
            <person name="Ohm R."/>
            <person name="Olmedo M."/>
            <person name="Orejas M."/>
            <person name="Ortiz-Castellanos L."/>
            <person name="Pisabarro A.G."/>
            <person name="Rodriguez-Romero J."/>
            <person name="Ruiz-Herrera J."/>
            <person name="Ruiz-Vazquez R."/>
            <person name="Sanz C."/>
            <person name="Schackwitz W."/>
            <person name="Schmutz J."/>
            <person name="Shahriari M."/>
            <person name="Shelest E."/>
            <person name="Silva-Franco F."/>
            <person name="Soanes D."/>
            <person name="Syed K."/>
            <person name="Tagua V.G."/>
            <person name="Talbot N.J."/>
            <person name="Thon M."/>
            <person name="De vries R.P."/>
            <person name="Wiebenga A."/>
            <person name="Yadav J.S."/>
            <person name="Braun E.L."/>
            <person name="Baker S."/>
            <person name="Garre V."/>
            <person name="Horwitz B."/>
            <person name="Torres-Martinez S."/>
            <person name="Idnurm A."/>
            <person name="Herrera-Estrella A."/>
            <person name="Gabaldon T."/>
            <person name="Grigoriev I.V."/>
        </authorList>
    </citation>
    <scope>NUCLEOTIDE SEQUENCE [LARGE SCALE GENOMIC DNA]</scope>
    <source>
        <strain evidence="2">NRRL 1555(-)</strain>
    </source>
</reference>
<dbReference type="InParanoid" id="A0A167RDL6"/>
<evidence type="ECO:0000313" key="2">
    <source>
        <dbReference type="Proteomes" id="UP000077315"/>
    </source>
</evidence>
<organism evidence="1 2">
    <name type="scientific">Phycomyces blakesleeanus (strain ATCC 8743b / DSM 1359 / FGSC 10004 / NBRC 33097 / NRRL 1555)</name>
    <dbReference type="NCBI Taxonomy" id="763407"/>
    <lineage>
        <taxon>Eukaryota</taxon>
        <taxon>Fungi</taxon>
        <taxon>Fungi incertae sedis</taxon>
        <taxon>Mucoromycota</taxon>
        <taxon>Mucoromycotina</taxon>
        <taxon>Mucoromycetes</taxon>
        <taxon>Mucorales</taxon>
        <taxon>Phycomycetaceae</taxon>
        <taxon>Phycomyces</taxon>
    </lineage>
</organism>
<dbReference type="AlphaFoldDB" id="A0A167RDL6"/>
<sequence length="344" mass="39560">MSTSFGLSDLPRPGADRIPKELTRDPLVVNIITKALLNIEDRYLPESTDWPNGTHSDVVLVPKSTDSSLAPIIIEFQQVVDKKFMKRAVGYCLQAYKRFEIEPILLVICIKSLSITTRNGLEICDNLPCYAASCDYWADRFYIIDKSSIKQHISSKSGLGSNLNPFTAYCLFLTAQSTSIELSSRKENTTMEMLYRLSQDAYARIIDKDTVELDELRNLNDIYCKQYKKVLAMLQDDSLPRSAIKDYASKSLYSIQKKRKFDQLATDPLPEDQNMEKDVELEEALDEQMDFVKNFKKARAEKGIKMDWRLCLKEGKKRFGWKYRSGESLRVHIFKNKDRPSPLS</sequence>
<dbReference type="GeneID" id="29003356"/>
<dbReference type="RefSeq" id="XP_018299457.1">
    <property type="nucleotide sequence ID" value="XM_018442450.1"/>
</dbReference>